<dbReference type="GO" id="GO:0008270">
    <property type="term" value="F:zinc ion binding"/>
    <property type="evidence" value="ECO:0007669"/>
    <property type="project" value="UniProtKB-KW"/>
</dbReference>
<dbReference type="PROSITE" id="PS50089">
    <property type="entry name" value="ZF_RING_2"/>
    <property type="match status" value="1"/>
</dbReference>
<keyword evidence="2 5" id="KW-0863">Zinc-finger</keyword>
<feature type="domain" description="RING-type" evidence="7">
    <location>
        <begin position="16"/>
        <end position="57"/>
    </location>
</feature>
<evidence type="ECO:0000313" key="8">
    <source>
        <dbReference type="Proteomes" id="UP000504610"/>
    </source>
</evidence>
<dbReference type="Gene3D" id="3.30.40.10">
    <property type="entry name" value="Zinc/RING finger domain, C3HC4 (zinc finger)"/>
    <property type="match status" value="1"/>
</dbReference>
<proteinExistence type="predicted"/>
<protein>
    <submittedName>
        <fullName evidence="9">E3 ubiquitin protein ligase DRIP1 isoform X1</fullName>
    </submittedName>
</protein>
<dbReference type="InterPro" id="IPR001841">
    <property type="entry name" value="Znf_RING"/>
</dbReference>
<dbReference type="InterPro" id="IPR017907">
    <property type="entry name" value="Znf_RING_CS"/>
</dbReference>
<feature type="compositionally biased region" description="Basic and acidic residues" evidence="6">
    <location>
        <begin position="223"/>
        <end position="234"/>
    </location>
</feature>
<dbReference type="PROSITE" id="PS00518">
    <property type="entry name" value="ZF_RING_1"/>
    <property type="match status" value="1"/>
</dbReference>
<dbReference type="Gene3D" id="3.10.20.90">
    <property type="entry name" value="Phosphatidylinositol 3-kinase Catalytic Subunit, Chain A, domain 1"/>
    <property type="match status" value="1"/>
</dbReference>
<keyword evidence="1" id="KW-0479">Metal-binding</keyword>
<dbReference type="KEGG" id="rsz:108843973"/>
<dbReference type="InterPro" id="IPR013083">
    <property type="entry name" value="Znf_RING/FYVE/PHD"/>
</dbReference>
<dbReference type="Pfam" id="PF13923">
    <property type="entry name" value="zf-C3HC4_2"/>
    <property type="match status" value="1"/>
</dbReference>
<accession>A0A6J0MJI3</accession>
<feature type="compositionally biased region" description="Basic and acidic residues" evidence="6">
    <location>
        <begin position="153"/>
        <end position="163"/>
    </location>
</feature>
<feature type="compositionally biased region" description="Polar residues" evidence="6">
    <location>
        <begin position="143"/>
        <end position="152"/>
    </location>
</feature>
<feature type="region of interest" description="Disordered" evidence="6">
    <location>
        <begin position="88"/>
        <end position="166"/>
    </location>
</feature>
<dbReference type="PANTHER" id="PTHR46293:SF16">
    <property type="entry name" value="E3 UBIQUITIN PROTEIN LIGASE DRIP1"/>
    <property type="match status" value="1"/>
</dbReference>
<evidence type="ECO:0000256" key="1">
    <source>
        <dbReference type="ARBA" id="ARBA00022723"/>
    </source>
</evidence>
<evidence type="ECO:0000259" key="7">
    <source>
        <dbReference type="PROSITE" id="PS50089"/>
    </source>
</evidence>
<evidence type="ECO:0000313" key="9">
    <source>
        <dbReference type="RefSeq" id="XP_018472652.2"/>
    </source>
</evidence>
<keyword evidence="8" id="KW-1185">Reference proteome</keyword>
<dbReference type="GO" id="GO:0051865">
    <property type="term" value="P:protein autoubiquitination"/>
    <property type="evidence" value="ECO:0007669"/>
    <property type="project" value="UniProtKB-ARBA"/>
</dbReference>
<gene>
    <name evidence="9" type="primary">LOC108843973</name>
</gene>
<dbReference type="RefSeq" id="XP_018472652.2">
    <property type="nucleotide sequence ID" value="XM_018617150.2"/>
</dbReference>
<evidence type="ECO:0000256" key="6">
    <source>
        <dbReference type="SAM" id="MobiDB-lite"/>
    </source>
</evidence>
<reference evidence="9" key="2">
    <citation type="submission" date="2025-08" db="UniProtKB">
        <authorList>
            <consortium name="RefSeq"/>
        </authorList>
    </citation>
    <scope>IDENTIFICATION</scope>
    <source>
        <tissue evidence="9">Leaf</tissue>
    </source>
</reference>
<dbReference type="CDD" id="cd16525">
    <property type="entry name" value="RING-HC_PCGF"/>
    <property type="match status" value="1"/>
</dbReference>
<keyword evidence="3" id="KW-0862">Zinc</keyword>
<dbReference type="OrthoDB" id="1305878at2759"/>
<name>A0A6J0MJI3_RAPSA</name>
<feature type="compositionally biased region" description="Basic residues" evidence="6">
    <location>
        <begin position="114"/>
        <end position="123"/>
    </location>
</feature>
<dbReference type="GeneID" id="108843973"/>
<feature type="compositionally biased region" description="Basic residues" evidence="6">
    <location>
        <begin position="243"/>
        <end position="252"/>
    </location>
</feature>
<dbReference type="SUPFAM" id="SSF57850">
    <property type="entry name" value="RING/U-box"/>
    <property type="match status" value="1"/>
</dbReference>
<feature type="compositionally biased region" description="Basic and acidic residues" evidence="6">
    <location>
        <begin position="124"/>
        <end position="141"/>
    </location>
</feature>
<comment type="subunit">
    <text evidence="4">Interacts with DREB2A.</text>
</comment>
<dbReference type="Proteomes" id="UP000504610">
    <property type="component" value="Chromosome 1"/>
</dbReference>
<evidence type="ECO:0000256" key="3">
    <source>
        <dbReference type="ARBA" id="ARBA00022833"/>
    </source>
</evidence>
<evidence type="ECO:0000256" key="4">
    <source>
        <dbReference type="ARBA" id="ARBA00064110"/>
    </source>
</evidence>
<evidence type="ECO:0000256" key="2">
    <source>
        <dbReference type="ARBA" id="ARBA00022771"/>
    </source>
</evidence>
<evidence type="ECO:0000256" key="5">
    <source>
        <dbReference type="PROSITE-ProRule" id="PRU00175"/>
    </source>
</evidence>
<sequence length="371" mass="42137">MVSQAKRDTMRARLSCPICDSILLDATTISECLHTFCRKCIYEKITEEEIEGCPVCNIDLGGTPLDKLRPDHNLQDLRAKIFPVKGRKVPARRKERSMSSLVVTKRKVSDQAGRRRRRRTKTVTRKELRESTEEESLKGDLLESTSSPGTLDQNKKQVNKDSDEPWDDESYWKTLNFLVEVANRTNTLKPSAFSQGSGSKPEEASASHKQVQPKVKDHKSKCSRREDEKSDHTTSETSTTPKRLPRTQRKRPSSTTSGPVWFSLVSSTDQEGKTSLPQIPANFLRIRDGDIPVSFIQKYLMRKLDLQSETEVEIRCMGEAVTPTLKLQKLVDLWLRRSSKRQRVDAWSGSSAKDYMMVLVYGRSATTKGLT</sequence>
<dbReference type="PANTHER" id="PTHR46293">
    <property type="entry name" value="E3 UBIQUITIN PROTEIN LIGASE DRIP1"/>
    <property type="match status" value="1"/>
</dbReference>
<reference evidence="8" key="1">
    <citation type="journal article" date="2019" name="Database">
        <title>The radish genome database (RadishGD): an integrated information resource for radish genomics.</title>
        <authorList>
            <person name="Yu H.J."/>
            <person name="Baek S."/>
            <person name="Lee Y.J."/>
            <person name="Cho A."/>
            <person name="Mun J.H."/>
        </authorList>
    </citation>
    <scope>NUCLEOTIDE SEQUENCE [LARGE SCALE GENOMIC DNA]</scope>
    <source>
        <strain evidence="8">cv. WK10039</strain>
    </source>
</reference>
<dbReference type="FunFam" id="3.30.40.10:FF:000033">
    <property type="entry name" value="Polycomb group RING finger protein 3"/>
    <property type="match status" value="1"/>
</dbReference>
<feature type="region of interest" description="Disordered" evidence="6">
    <location>
        <begin position="190"/>
        <end position="261"/>
    </location>
</feature>
<dbReference type="AlphaFoldDB" id="A0A6J0MJI3"/>
<dbReference type="InterPro" id="IPR044807">
    <property type="entry name" value="DRIP1-like"/>
</dbReference>
<organism evidence="8 9">
    <name type="scientific">Raphanus sativus</name>
    <name type="common">Radish</name>
    <name type="synonym">Raphanus raphanistrum var. sativus</name>
    <dbReference type="NCBI Taxonomy" id="3726"/>
    <lineage>
        <taxon>Eukaryota</taxon>
        <taxon>Viridiplantae</taxon>
        <taxon>Streptophyta</taxon>
        <taxon>Embryophyta</taxon>
        <taxon>Tracheophyta</taxon>
        <taxon>Spermatophyta</taxon>
        <taxon>Magnoliopsida</taxon>
        <taxon>eudicotyledons</taxon>
        <taxon>Gunneridae</taxon>
        <taxon>Pentapetalae</taxon>
        <taxon>rosids</taxon>
        <taxon>malvids</taxon>
        <taxon>Brassicales</taxon>
        <taxon>Brassicaceae</taxon>
        <taxon>Brassiceae</taxon>
        <taxon>Raphanus</taxon>
    </lineage>
</organism>
<dbReference type="GO" id="GO:0004842">
    <property type="term" value="F:ubiquitin-protein transferase activity"/>
    <property type="evidence" value="ECO:0007669"/>
    <property type="project" value="InterPro"/>
</dbReference>
<dbReference type="SMART" id="SM00184">
    <property type="entry name" value="RING"/>
    <property type="match status" value="1"/>
</dbReference>